<dbReference type="PANTHER" id="PTHR24251">
    <property type="entry name" value="OVOCHYMASE-RELATED"/>
    <property type="match status" value="1"/>
</dbReference>
<organism evidence="7 8">
    <name type="scientific">Lymnaea stagnalis</name>
    <name type="common">Great pond snail</name>
    <name type="synonym">Helix stagnalis</name>
    <dbReference type="NCBI Taxonomy" id="6523"/>
    <lineage>
        <taxon>Eukaryota</taxon>
        <taxon>Metazoa</taxon>
        <taxon>Spiralia</taxon>
        <taxon>Lophotrochozoa</taxon>
        <taxon>Mollusca</taxon>
        <taxon>Gastropoda</taxon>
        <taxon>Heterobranchia</taxon>
        <taxon>Euthyneura</taxon>
        <taxon>Panpulmonata</taxon>
        <taxon>Hygrophila</taxon>
        <taxon>Lymnaeoidea</taxon>
        <taxon>Lymnaeidae</taxon>
        <taxon>Lymnaea</taxon>
    </lineage>
</organism>
<proteinExistence type="predicted"/>
<keyword evidence="4" id="KW-0472">Membrane</keyword>
<dbReference type="InterPro" id="IPR035914">
    <property type="entry name" value="Sperma_CUB_dom_sf"/>
</dbReference>
<keyword evidence="2" id="KW-1015">Disulfide bond</keyword>
<evidence type="ECO:0000256" key="5">
    <source>
        <dbReference type="SAM" id="SignalP"/>
    </source>
</evidence>
<feature type="domain" description="CUB" evidence="6">
    <location>
        <begin position="512"/>
        <end position="625"/>
    </location>
</feature>
<keyword evidence="1" id="KW-0677">Repeat</keyword>
<feature type="chain" id="PRO_5043830757" description="CUB domain-containing protein" evidence="5">
    <location>
        <begin position="19"/>
        <end position="668"/>
    </location>
</feature>
<evidence type="ECO:0000259" key="6">
    <source>
        <dbReference type="PROSITE" id="PS01180"/>
    </source>
</evidence>
<keyword evidence="8" id="KW-1185">Reference proteome</keyword>
<reference evidence="7 8" key="1">
    <citation type="submission" date="2024-04" db="EMBL/GenBank/DDBJ databases">
        <authorList>
            <consortium name="Genoscope - CEA"/>
            <person name="William W."/>
        </authorList>
    </citation>
    <scope>NUCLEOTIDE SEQUENCE [LARGE SCALE GENOMIC DNA]</scope>
</reference>
<feature type="transmembrane region" description="Helical" evidence="4">
    <location>
        <begin position="632"/>
        <end position="658"/>
    </location>
</feature>
<evidence type="ECO:0000256" key="3">
    <source>
        <dbReference type="PROSITE-ProRule" id="PRU00059"/>
    </source>
</evidence>
<dbReference type="FunFam" id="2.60.120.290:FF:000005">
    <property type="entry name" value="Procollagen C-endopeptidase enhancer 1"/>
    <property type="match status" value="1"/>
</dbReference>
<dbReference type="InterPro" id="IPR000859">
    <property type="entry name" value="CUB_dom"/>
</dbReference>
<evidence type="ECO:0000313" key="8">
    <source>
        <dbReference type="Proteomes" id="UP001497497"/>
    </source>
</evidence>
<dbReference type="Gene3D" id="2.60.120.290">
    <property type="entry name" value="Spermadhesin, CUB domain"/>
    <property type="match status" value="4"/>
</dbReference>
<evidence type="ECO:0000256" key="2">
    <source>
        <dbReference type="ARBA" id="ARBA00023157"/>
    </source>
</evidence>
<dbReference type="SMART" id="SM00042">
    <property type="entry name" value="CUB"/>
    <property type="match status" value="3"/>
</dbReference>
<keyword evidence="4" id="KW-1133">Transmembrane helix</keyword>
<feature type="domain" description="CUB" evidence="6">
    <location>
        <begin position="21"/>
        <end position="139"/>
    </location>
</feature>
<feature type="domain" description="CUB" evidence="6">
    <location>
        <begin position="384"/>
        <end position="506"/>
    </location>
</feature>
<gene>
    <name evidence="7" type="ORF">GSLYS_00018926001</name>
</gene>
<dbReference type="EMBL" id="CAXITT010000708">
    <property type="protein sequence ID" value="CAL1545443.1"/>
    <property type="molecule type" value="Genomic_DNA"/>
</dbReference>
<dbReference type="AlphaFoldDB" id="A0AAV2IEW2"/>
<sequence length="668" mass="75045">MYTATVCVLLGFFGSASGVSCSSSTVSLSASSSAQSLLSPGYPSDYENNQNCKWLISTQDLTKRIQIEIISVNIANWNGGECEDYLELRDGQTDDSHLIKKLCSSEQFQFKSKGQHLLVKFISDQHITAPGFALKYYHISEYKSQCDPYGVRTLSVGQNPLFLDLPMYAEKTSREITCDFHIKSEFNDDVTINLDILTFSPILCEDGSFSIHDGPNDHAPIILEWCYSNQPFQNLASSGKDLFLRFRLTKTEGEWFVYRAKLTTKIKSTSCSDKSPPNLELSALPTYLAFPHQVKLKSTRACPLRFWTEKPSQTVRLEVVSKEPHCGNRGVRVYDGYDFSNKALGTFCDKTIYTSTTANLMLHPVNENFTGTVYVKVSAVDAMCNGKVDIKTANYDEIHSLPEIANPKTHYAHDLNCSFLLQSDRRSDAIEVMLMGRMVPKGTYKCEGDDVTVYDGDNLTSPIISVWCGALEQKNKLTSTGPKMLVVFRTDGHDGYEGAKLMYYAVPQLGSCKLVTELEANNTHQHFTSPNYPLYYPINSYCEYKIKAPKGHAVHLEVTHSKMEHDCSDTVQVYEGLEKKLDKYLGRWCGDEKPKYRSSGNEVLIAFSADNEFNSGGFNVTFYSYKEIQKSYLVPATVGSTLFAVAIIIIVIILYIFIVRKKRLLRAS</sequence>
<evidence type="ECO:0000256" key="1">
    <source>
        <dbReference type="ARBA" id="ARBA00022737"/>
    </source>
</evidence>
<evidence type="ECO:0000313" key="7">
    <source>
        <dbReference type="EMBL" id="CAL1545443.1"/>
    </source>
</evidence>
<comment type="caution">
    <text evidence="7">The sequence shown here is derived from an EMBL/GenBank/DDBJ whole genome shotgun (WGS) entry which is preliminary data.</text>
</comment>
<protein>
    <recommendedName>
        <fullName evidence="6">CUB domain-containing protein</fullName>
    </recommendedName>
</protein>
<evidence type="ECO:0000256" key="4">
    <source>
        <dbReference type="SAM" id="Phobius"/>
    </source>
</evidence>
<dbReference type="CDD" id="cd00041">
    <property type="entry name" value="CUB"/>
    <property type="match status" value="3"/>
</dbReference>
<comment type="caution">
    <text evidence="3">Lacks conserved residue(s) required for the propagation of feature annotation.</text>
</comment>
<dbReference type="Proteomes" id="UP001497497">
    <property type="component" value="Unassembled WGS sequence"/>
</dbReference>
<dbReference type="PROSITE" id="PS01180">
    <property type="entry name" value="CUB"/>
    <property type="match status" value="3"/>
</dbReference>
<feature type="signal peptide" evidence="5">
    <location>
        <begin position="1"/>
        <end position="18"/>
    </location>
</feature>
<keyword evidence="5" id="KW-0732">Signal</keyword>
<accession>A0AAV2IEW2</accession>
<name>A0AAV2IEW2_LYMST</name>
<dbReference type="Pfam" id="PF00431">
    <property type="entry name" value="CUB"/>
    <property type="match status" value="3"/>
</dbReference>
<dbReference type="SUPFAM" id="SSF49854">
    <property type="entry name" value="Spermadhesin, CUB domain"/>
    <property type="match status" value="4"/>
</dbReference>
<keyword evidence="4" id="KW-0812">Transmembrane</keyword>